<dbReference type="EMBL" id="UFQC01000004">
    <property type="protein sequence ID" value="SSW64305.1"/>
    <property type="molecule type" value="Genomic_DNA"/>
</dbReference>
<proteinExistence type="predicted"/>
<protein>
    <recommendedName>
        <fullName evidence="3">ADP-ribosyl-(Dinitrogen reductase) hydrolase</fullName>
    </recommendedName>
</protein>
<dbReference type="Proteomes" id="UP000289465">
    <property type="component" value="Unassembled WGS sequence"/>
</dbReference>
<evidence type="ECO:0000313" key="1">
    <source>
        <dbReference type="EMBL" id="SSW64305.1"/>
    </source>
</evidence>
<dbReference type="RefSeq" id="WP_208742350.1">
    <property type="nucleotide sequence ID" value="NZ_UFQC01000004.1"/>
</dbReference>
<name>A0A446C8X4_9BURK</name>
<organism evidence="1 2">
    <name type="scientific">Achromobacter veterisilvae</name>
    <dbReference type="NCBI Taxonomy" id="2069367"/>
    <lineage>
        <taxon>Bacteria</taxon>
        <taxon>Pseudomonadati</taxon>
        <taxon>Pseudomonadota</taxon>
        <taxon>Betaproteobacteria</taxon>
        <taxon>Burkholderiales</taxon>
        <taxon>Alcaligenaceae</taxon>
        <taxon>Achromobacter</taxon>
    </lineage>
</organism>
<accession>A0A446C8X4</accession>
<evidence type="ECO:0008006" key="3">
    <source>
        <dbReference type="Google" id="ProtNLM"/>
    </source>
</evidence>
<reference evidence="1 2" key="1">
    <citation type="submission" date="2018-07" db="EMBL/GenBank/DDBJ databases">
        <authorList>
            <person name="Peeters C."/>
        </authorList>
    </citation>
    <scope>NUCLEOTIDE SEQUENCE [LARGE SCALE GENOMIC DNA]</scope>
    <source>
        <strain evidence="1 2">LMG 30378</strain>
    </source>
</reference>
<sequence length="98" mass="11390">MGLIISQGVRAKLSAKTPPVSEEDILQCFANRVGKNLQDKRAKNLTDPLTEWFIAETDYGRKLKVCYIPFPDKFVIRTAYDPDREEIRIYRKYGENHV</sequence>
<evidence type="ECO:0000313" key="2">
    <source>
        <dbReference type="Proteomes" id="UP000289465"/>
    </source>
</evidence>
<dbReference type="AlphaFoldDB" id="A0A446C8X4"/>
<gene>
    <name evidence="1" type="ORF">AVE30378_01007</name>
</gene>